<proteinExistence type="predicted"/>
<dbReference type="PROSITE" id="PS51352">
    <property type="entry name" value="THIOREDOXIN_2"/>
    <property type="match status" value="1"/>
</dbReference>
<dbReference type="RefSeq" id="WP_166143316.1">
    <property type="nucleotide sequence ID" value="NZ_JAANYN010000001.1"/>
</dbReference>
<dbReference type="InterPro" id="IPR025380">
    <property type="entry name" value="DUF4369"/>
</dbReference>
<evidence type="ECO:0000313" key="7">
    <source>
        <dbReference type="Proteomes" id="UP000649799"/>
    </source>
</evidence>
<dbReference type="EMBL" id="JAANYN010000001">
    <property type="protein sequence ID" value="NHE55961.1"/>
    <property type="molecule type" value="Genomic_DNA"/>
</dbReference>
<evidence type="ECO:0000313" key="6">
    <source>
        <dbReference type="EMBL" id="NHE55961.1"/>
    </source>
</evidence>
<keyword evidence="7" id="KW-1185">Reference proteome</keyword>
<name>A0ABX0H645_9BACT</name>
<dbReference type="Proteomes" id="UP000649799">
    <property type="component" value="Unassembled WGS sequence"/>
</dbReference>
<dbReference type="PANTHER" id="PTHR42852">
    <property type="entry name" value="THIOL:DISULFIDE INTERCHANGE PROTEIN DSBE"/>
    <property type="match status" value="1"/>
</dbReference>
<dbReference type="Gene3D" id="3.40.30.10">
    <property type="entry name" value="Glutaredoxin"/>
    <property type="match status" value="1"/>
</dbReference>
<dbReference type="InterPro" id="IPR027267">
    <property type="entry name" value="AH/BAR_dom_sf"/>
</dbReference>
<dbReference type="CDD" id="cd02966">
    <property type="entry name" value="TlpA_like_family"/>
    <property type="match status" value="1"/>
</dbReference>
<evidence type="ECO:0000256" key="2">
    <source>
        <dbReference type="ARBA" id="ARBA00022748"/>
    </source>
</evidence>
<dbReference type="InterPro" id="IPR050553">
    <property type="entry name" value="Thioredoxin_ResA/DsbE_sf"/>
</dbReference>
<reference evidence="6 7" key="1">
    <citation type="submission" date="2020-03" db="EMBL/GenBank/DDBJ databases">
        <title>Cyclobacterium plantarum sp. nov., a marine bacterium isolated from a coastal-marine wetland.</title>
        <authorList>
            <person name="Sanchez-Porro C."/>
            <person name="Ventosa A."/>
            <person name="Amoozegar M."/>
        </authorList>
    </citation>
    <scope>NUCLEOTIDE SEQUENCE [LARGE SCALE GENOMIC DNA]</scope>
    <source>
        <strain evidence="6 7">GBPx2</strain>
    </source>
</reference>
<evidence type="ECO:0000256" key="1">
    <source>
        <dbReference type="ARBA" id="ARBA00004196"/>
    </source>
</evidence>
<protein>
    <submittedName>
        <fullName evidence="6">AhpC/TSA family protein</fullName>
    </submittedName>
</protein>
<comment type="subcellular location">
    <subcellularLocation>
        <location evidence="1">Cell envelope</location>
    </subcellularLocation>
</comment>
<evidence type="ECO:0000259" key="5">
    <source>
        <dbReference type="PROSITE" id="PS51352"/>
    </source>
</evidence>
<keyword evidence="4" id="KW-0676">Redox-active center</keyword>
<dbReference type="Pfam" id="PF14289">
    <property type="entry name" value="DUF4369"/>
    <property type="match status" value="1"/>
</dbReference>
<dbReference type="PANTHER" id="PTHR42852:SF6">
    <property type="entry name" value="THIOL:DISULFIDE INTERCHANGE PROTEIN DSBE"/>
    <property type="match status" value="1"/>
</dbReference>
<organism evidence="6 7">
    <name type="scientific">Cyclobacterium plantarum</name>
    <dbReference type="NCBI Taxonomy" id="2716263"/>
    <lineage>
        <taxon>Bacteria</taxon>
        <taxon>Pseudomonadati</taxon>
        <taxon>Bacteroidota</taxon>
        <taxon>Cytophagia</taxon>
        <taxon>Cytophagales</taxon>
        <taxon>Cyclobacteriaceae</taxon>
        <taxon>Cyclobacterium</taxon>
    </lineage>
</organism>
<keyword evidence="2" id="KW-0201">Cytochrome c-type biogenesis</keyword>
<dbReference type="Gene3D" id="1.20.1270.60">
    <property type="entry name" value="Arfaptin homology (AH) domain/BAR domain"/>
    <property type="match status" value="1"/>
</dbReference>
<sequence length="419" mass="47953">MKYLTKFSLLLTIVFLLNCSPEKEQVLQINGKVIGTETASILLRKPNQDMRFDSLIEIPIVNGKFHLESKLENPEAVKLFLGEAKENGGGRYMPLFLENDKINLTIHSEEEFDKNIIEGGDLNAQYKKFKENVERKFNDRIKPLQDSIGELFKSDEYNSDKAKLLYAELRETKSQDEKLVINKKLDHLEKLGQKLSPKAKELKDKMQPIAEEHKMFQQDYIENNPTIVSYSFLLRELIYNKESIDINSAKKSFQILSKAIPNHPYNELASNLISAIENVKIGKKYTNFSAPDLNGNNIKLSDKIKGKVALLVLWATWCGPCIAKSRTMVPLYDEYKDKGFTIVGVAGEFYNTDRLIKFLDKEKWSWLNLVELDRKNGIWEKYGVGGGGGGIFLIDENGIILAKDPTAEEVRMELEFRLN</sequence>
<dbReference type="InterPro" id="IPR013766">
    <property type="entry name" value="Thioredoxin_domain"/>
</dbReference>
<dbReference type="Pfam" id="PF00578">
    <property type="entry name" value="AhpC-TSA"/>
    <property type="match status" value="1"/>
</dbReference>
<evidence type="ECO:0000256" key="3">
    <source>
        <dbReference type="ARBA" id="ARBA00023157"/>
    </source>
</evidence>
<dbReference type="InterPro" id="IPR036249">
    <property type="entry name" value="Thioredoxin-like_sf"/>
</dbReference>
<gene>
    <name evidence="6" type="ORF">G9Q97_03930</name>
</gene>
<dbReference type="SUPFAM" id="SSF52833">
    <property type="entry name" value="Thioredoxin-like"/>
    <property type="match status" value="1"/>
</dbReference>
<evidence type="ECO:0000256" key="4">
    <source>
        <dbReference type="ARBA" id="ARBA00023284"/>
    </source>
</evidence>
<accession>A0ABX0H645</accession>
<dbReference type="InterPro" id="IPR000866">
    <property type="entry name" value="AhpC/TSA"/>
</dbReference>
<feature type="domain" description="Thioredoxin" evidence="5">
    <location>
        <begin position="279"/>
        <end position="419"/>
    </location>
</feature>
<keyword evidence="3" id="KW-1015">Disulfide bond</keyword>
<comment type="caution">
    <text evidence="6">The sequence shown here is derived from an EMBL/GenBank/DDBJ whole genome shotgun (WGS) entry which is preliminary data.</text>
</comment>